<feature type="compositionally biased region" description="Acidic residues" evidence="3">
    <location>
        <begin position="1260"/>
        <end position="1274"/>
    </location>
</feature>
<feature type="region of interest" description="Disordered" evidence="3">
    <location>
        <begin position="1953"/>
        <end position="2014"/>
    </location>
</feature>
<dbReference type="SUPFAM" id="SSF48097">
    <property type="entry name" value="Regulator of G-protein signaling, RGS"/>
    <property type="match status" value="1"/>
</dbReference>
<gene>
    <name evidence="8" type="ORF">PSTT_01288</name>
</gene>
<feature type="region of interest" description="Disordered" evidence="3">
    <location>
        <begin position="1736"/>
        <end position="1777"/>
    </location>
</feature>
<keyword evidence="2" id="KW-0175">Coiled coil</keyword>
<feature type="compositionally biased region" description="Basic and acidic residues" evidence="3">
    <location>
        <begin position="1857"/>
        <end position="1874"/>
    </location>
</feature>
<dbReference type="Gene3D" id="3.90.70.80">
    <property type="match status" value="1"/>
</dbReference>
<keyword evidence="4" id="KW-1133">Transmembrane helix</keyword>
<evidence type="ECO:0008006" key="10">
    <source>
        <dbReference type="Google" id="ProtNLM"/>
    </source>
</evidence>
<evidence type="ECO:0000256" key="4">
    <source>
        <dbReference type="SAM" id="Phobius"/>
    </source>
</evidence>
<dbReference type="SMART" id="SM00312">
    <property type="entry name" value="PX"/>
    <property type="match status" value="1"/>
</dbReference>
<feature type="region of interest" description="Disordered" evidence="3">
    <location>
        <begin position="1440"/>
        <end position="1463"/>
    </location>
</feature>
<feature type="compositionally biased region" description="Basic residues" evidence="3">
    <location>
        <begin position="1981"/>
        <end position="1999"/>
    </location>
</feature>
<accession>A0A2S4W423</accession>
<evidence type="ECO:0000256" key="2">
    <source>
        <dbReference type="SAM" id="Coils"/>
    </source>
</evidence>
<dbReference type="VEuPathDB" id="FungiDB:PSHT_05860"/>
<keyword evidence="4" id="KW-0472">Membrane</keyword>
<comment type="caution">
    <text evidence="8">The sequence shown here is derived from an EMBL/GenBank/DDBJ whole genome shotgun (WGS) entry which is preliminary data.</text>
</comment>
<feature type="region of interest" description="Disordered" evidence="3">
    <location>
        <begin position="1850"/>
        <end position="1888"/>
    </location>
</feature>
<feature type="compositionally biased region" description="Polar residues" evidence="3">
    <location>
        <begin position="1241"/>
        <end position="1252"/>
    </location>
</feature>
<evidence type="ECO:0000259" key="7">
    <source>
        <dbReference type="PROSITE" id="PS51207"/>
    </source>
</evidence>
<dbReference type="GO" id="GO:0035091">
    <property type="term" value="F:phosphatidylinositol binding"/>
    <property type="evidence" value="ECO:0007669"/>
    <property type="project" value="InterPro"/>
</dbReference>
<dbReference type="PROSITE" id="PS51207">
    <property type="entry name" value="PXA"/>
    <property type="match status" value="1"/>
</dbReference>
<dbReference type="SUPFAM" id="SSF54001">
    <property type="entry name" value="Cysteine proteinases"/>
    <property type="match status" value="1"/>
</dbReference>
<organism evidence="8 9">
    <name type="scientific">Puccinia striiformis</name>
    <dbReference type="NCBI Taxonomy" id="27350"/>
    <lineage>
        <taxon>Eukaryota</taxon>
        <taxon>Fungi</taxon>
        <taxon>Dikarya</taxon>
        <taxon>Basidiomycota</taxon>
        <taxon>Pucciniomycotina</taxon>
        <taxon>Pucciniomycetes</taxon>
        <taxon>Pucciniales</taxon>
        <taxon>Pucciniaceae</taxon>
        <taxon>Puccinia</taxon>
    </lineage>
</organism>
<feature type="compositionally biased region" description="Polar residues" evidence="3">
    <location>
        <begin position="457"/>
        <end position="477"/>
    </location>
</feature>
<keyword evidence="4" id="KW-0812">Transmembrane</keyword>
<dbReference type="Proteomes" id="UP000239156">
    <property type="component" value="Unassembled WGS sequence"/>
</dbReference>
<evidence type="ECO:0000313" key="8">
    <source>
        <dbReference type="EMBL" id="POW16513.1"/>
    </source>
</evidence>
<dbReference type="Pfam" id="PF02338">
    <property type="entry name" value="OTU"/>
    <property type="match status" value="1"/>
</dbReference>
<dbReference type="InterPro" id="IPR038765">
    <property type="entry name" value="Papain-like_cys_pep_sf"/>
</dbReference>
<dbReference type="Pfam" id="PF00787">
    <property type="entry name" value="PX"/>
    <property type="match status" value="1"/>
</dbReference>
<evidence type="ECO:0000256" key="1">
    <source>
        <dbReference type="ARBA" id="ARBA00010883"/>
    </source>
</evidence>
<dbReference type="EMBL" id="PKSL01000007">
    <property type="protein sequence ID" value="POW16513.1"/>
    <property type="molecule type" value="Genomic_DNA"/>
</dbReference>
<comment type="similarity">
    <text evidence="1">Belongs to the sorting nexin family.</text>
</comment>
<feature type="transmembrane region" description="Helical" evidence="4">
    <location>
        <begin position="65"/>
        <end position="85"/>
    </location>
</feature>
<dbReference type="InterPro" id="IPR036305">
    <property type="entry name" value="RGS_sf"/>
</dbReference>
<dbReference type="InterPro" id="IPR036871">
    <property type="entry name" value="PX_dom_sf"/>
</dbReference>
<feature type="domain" description="OTU" evidence="6">
    <location>
        <begin position="2157"/>
        <end position="2313"/>
    </location>
</feature>
<dbReference type="Gene3D" id="1.10.167.10">
    <property type="entry name" value="Regulator of G-protein Signalling 4, domain 2"/>
    <property type="match status" value="1"/>
</dbReference>
<feature type="region of interest" description="Disordered" evidence="3">
    <location>
        <begin position="1167"/>
        <end position="1314"/>
    </location>
</feature>
<feature type="compositionally biased region" description="Polar residues" evidence="3">
    <location>
        <begin position="438"/>
        <end position="450"/>
    </location>
</feature>
<proteinExistence type="inferred from homology"/>
<dbReference type="Gene3D" id="3.30.1520.10">
    <property type="entry name" value="Phox-like domain"/>
    <property type="match status" value="1"/>
</dbReference>
<dbReference type="InterPro" id="IPR013937">
    <property type="entry name" value="Sorting_nexin_C"/>
</dbReference>
<feature type="region of interest" description="Disordered" evidence="3">
    <location>
        <begin position="312"/>
        <end position="350"/>
    </location>
</feature>
<feature type="compositionally biased region" description="Basic and acidic residues" evidence="3">
    <location>
        <begin position="1294"/>
        <end position="1303"/>
    </location>
</feature>
<reference evidence="8" key="1">
    <citation type="submission" date="2017-12" db="EMBL/GenBank/DDBJ databases">
        <title>Gene loss provides genomic basis for host adaptation in cereal stripe rust fungi.</title>
        <authorList>
            <person name="Xia C."/>
        </authorList>
    </citation>
    <scope>NUCLEOTIDE SEQUENCE [LARGE SCALE GENOMIC DNA]</scope>
    <source>
        <strain evidence="8">93-210</strain>
    </source>
</reference>
<feature type="region of interest" description="Disordered" evidence="3">
    <location>
        <begin position="184"/>
        <end position="206"/>
    </location>
</feature>
<feature type="domain" description="PX" evidence="5">
    <location>
        <begin position="1451"/>
        <end position="1614"/>
    </location>
</feature>
<evidence type="ECO:0000256" key="3">
    <source>
        <dbReference type="SAM" id="MobiDB-lite"/>
    </source>
</evidence>
<name>A0A2S4W423_9BASI</name>
<keyword evidence="9" id="KW-1185">Reference proteome</keyword>
<dbReference type="VEuPathDB" id="FungiDB:PSTT_01288"/>
<dbReference type="InterPro" id="IPR003323">
    <property type="entry name" value="OTU_dom"/>
</dbReference>
<dbReference type="InterPro" id="IPR003114">
    <property type="entry name" value="Phox_assoc"/>
</dbReference>
<feature type="coiled-coil region" evidence="2">
    <location>
        <begin position="1320"/>
        <end position="1354"/>
    </location>
</feature>
<evidence type="ECO:0000259" key="5">
    <source>
        <dbReference type="PROSITE" id="PS50195"/>
    </source>
</evidence>
<feature type="region of interest" description="Disordered" evidence="3">
    <location>
        <begin position="438"/>
        <end position="477"/>
    </location>
</feature>
<evidence type="ECO:0000259" key="6">
    <source>
        <dbReference type="PROSITE" id="PS50802"/>
    </source>
</evidence>
<feature type="compositionally biased region" description="Low complexity" evidence="3">
    <location>
        <begin position="2073"/>
        <end position="2100"/>
    </location>
</feature>
<feature type="region of interest" description="Disordered" evidence="3">
    <location>
        <begin position="2072"/>
        <end position="2110"/>
    </location>
</feature>
<feature type="domain" description="PXA" evidence="7">
    <location>
        <begin position="144"/>
        <end position="414"/>
    </location>
</feature>
<feature type="region of interest" description="Disordered" evidence="3">
    <location>
        <begin position="1607"/>
        <end position="1628"/>
    </location>
</feature>
<dbReference type="PANTHER" id="PTHR22775">
    <property type="entry name" value="SORTING NEXIN"/>
    <property type="match status" value="1"/>
</dbReference>
<dbReference type="InterPro" id="IPR044926">
    <property type="entry name" value="RGS_subdomain_2"/>
</dbReference>
<evidence type="ECO:0000313" key="9">
    <source>
        <dbReference type="Proteomes" id="UP000239156"/>
    </source>
</evidence>
<dbReference type="Pfam" id="PF02194">
    <property type="entry name" value="PXA"/>
    <property type="match status" value="1"/>
</dbReference>
<dbReference type="PROSITE" id="PS50802">
    <property type="entry name" value="OTU"/>
    <property type="match status" value="1"/>
</dbReference>
<feature type="compositionally biased region" description="Low complexity" evidence="3">
    <location>
        <begin position="1608"/>
        <end position="1618"/>
    </location>
</feature>
<feature type="compositionally biased region" description="Basic and acidic residues" evidence="3">
    <location>
        <begin position="1736"/>
        <end position="1752"/>
    </location>
</feature>
<dbReference type="SMART" id="SM00313">
    <property type="entry name" value="PXA"/>
    <property type="match status" value="1"/>
</dbReference>
<dbReference type="InterPro" id="IPR001683">
    <property type="entry name" value="PX_dom"/>
</dbReference>
<dbReference type="PANTHER" id="PTHR22775:SF3">
    <property type="entry name" value="SORTING NEXIN-13"/>
    <property type="match status" value="1"/>
</dbReference>
<dbReference type="Pfam" id="PF08628">
    <property type="entry name" value="Nexin_C"/>
    <property type="match status" value="1"/>
</dbReference>
<protein>
    <recommendedName>
        <fullName evidence="10">PXA domain-containing protein</fullName>
    </recommendedName>
</protein>
<dbReference type="SUPFAM" id="SSF64268">
    <property type="entry name" value="PX domain"/>
    <property type="match status" value="1"/>
</dbReference>
<dbReference type="CDD" id="cd22748">
    <property type="entry name" value="OTU_OTUD6-like"/>
    <property type="match status" value="1"/>
</dbReference>
<feature type="transmembrane region" description="Helical" evidence="4">
    <location>
        <begin position="36"/>
        <end position="53"/>
    </location>
</feature>
<sequence>MVKLNKTEDQYQQSTATTGSTTIIKTEEQSTISPKIHWIIACSFLLLATIFGYRRLLISCLLLPIYSIGLIILLVGFNLGLSYWIHSQDLLQHSLPRETVDRKKRTLYDRLNFSTPAAYSAALTKKSWETHTEWRHEPLHPSLQPKTSAVLDRLIAKIMRDFVWKASRSLSMIPTWYDELCPPSNADSGPSPNHQHEKLESSTPIDTFSSPAFPLAVEKTIRRSLRTLLDRFGKIDLTNLIIHKILPILTTHVEAFRQAEYDLRGGGLSVHDHSRRSRNESRGRLYRAFYSSGNDEIDLLLSRLHADVLRRKSQEAESNSPSSPNEERFKPSSRLHPAVDVPTPNSQSSEQAHLRKLLDLLLPLILPPTESKSLGVKTLVIELLTCSVITPVIEMLSDSDFWNNLIEERAGNVIREQRMVEQLRQVLDRQLSFVTTSSCKMETGGSSSSPPIKPTTGPASQANQLSMPPTMTRSKQNGAADYEFNTSTESISIRSTAKEFERFSRSIQRCNTLFDVRRLKNDVETQIRKAEAELVGGFEPEQLDKTQQNYLESNLPSSNSQGELTKFLERLSAARDILDHRLAELGGLSGPVTNSWPSDSAGCAEPNASSSLRMLEALHKLQPSRSSSQILQEILRDRESPALSYFTEFMDRRQRVKLIQFWLAVEGLKNPLEEDLVFNADSKSVRLPGRSVPAKSYASSTHEVPVGTCHLPERDLDAMRADIQAIAEINFSTVEATDLLGLEQTEVLPLLSFLSSELTESYQSTFSTTRAELVLSNSSLTKNKIYFVTEARAALFSMQRKVFDLMLVEDFPAFAAAGDLYLRATASLCRAKSANGSAPSPAGLVTSESFPNLIDLKSSNHHLKTRLGTSLSHKFIPVTKPQHLSNSSDPSFRPPNMLAGLMGSDFNKSMGKKDTMMARSRSFNGSIPSLESQPGHKYGYESPKSITSLSVMTPARRGAPGAHKATPSTSSIIHTVLRSKSTDVDKHNRRIVPSPVPPQVTLQEAFDERLPGERLTGPGTNTQYDQHILSLSNYTFPVHLPSPSSSTSEQYQSSIKFQSIHPISSTKYQMISPSLDFLISPPPAIKDDNRAPLFGDDINFAIRNVDPSNRPVSMISKVDQPMSHSNLTNQSIVDKTTNQAEKYRKREPKMTADANLALQEALSSIISTSDQSPSIGGSRELPIHHQNKQHSSNGHQVLKHRSSCSSLLGDESGSTLDWPLDTRQNRSQKLPGGLDHHKAISRSTPSSPVSKPSQRKGLFDDDDEDEEENEEENDLLLIKSNKQSVSPAKNKLRKQADLPHEIRPVQSGLSSSTTTRTMTATTVVTNVAEADERIMKLENELILLSSLMRRAELTGNKLEIRLVKKSIESVGKEISENFYRKSRLIQLKEIASGGFRAKLVPGRVKLSITGMSRAGGTAPTPSSSSSSYFFFKDDLNIPSTSQQSEKEKKTRKNHSVSGSNTVQQQQPQEYVLYKIEVHKLTEDGSFGSGWIVQRRYNEFNSLNQSLKTQYPISRQLDFPSKLFGLTSLPVAATNAGLGFVVNVNVRPNLLGNNNNNNSTNVTNNSISMTHGKNLTLIEQRRLGLERYLKALIQIPVLCESPELAKFLSRSPSSSTSSSKNNEQDRPGEFFANTTNFVRSIYKSIVTGGGGTSSTSTSAIGIDDHQFMLPLSNSSSPSLSTHPLPPSPLSPSFSFSSQFLFDCFLKGFNKNSLYSINLHNHPSSSSSSIDHQNYRHDLSKNNRESIEINDLGKTKKKKKNRPINDHEEEEEEEEGYRSVDDDRLIDLTHNFKPIEGELLTPFTQPISNLLIEIFELNDHHQWLRKQGIVIILQQILGGTIESGFNRKRTLVPDEEEDSSRVGQDKQKETAIDNKEVNQAGQLRPKPKPRSIEERLMTCDGAYRKLSAIIPDYAASILGRSNARLATRRSFSMFQNRRLNKHLIYTILDEKRKTNEMADEGTSKPKNNKTVVKSAADILSRPRLAKKKTATNGKSKPKQGKKNNNNEAIESDTHPEPIDNEQLLEQLLNQTNELNISSSEPTTPSSAKLSHETCMGSTISRKLHHLSEDIKEVAHAVSSSISHSSASSPSSPAAHNNNTHNNGIIIKKPHRTKQKIAKRQAAQLQAQLDAQIESSLHPVIDHRKLENEALHRICLSLHLQIFEIIPDGHCLYSAISDQLNLLNLNQQEKYTYKDCRQLASEYMRSNQDEFINYLVGIEEQQGDGDGDGEEGCLMTGIQYSNYCDKVRDSACWGGQPEILALSKALKFSITVVQAFHPTIKVSEEYLESRDNKSLMISYHRKSYGLGEHYNSLRPIS</sequence>
<dbReference type="PROSITE" id="PS50195">
    <property type="entry name" value="PX"/>
    <property type="match status" value="1"/>
</dbReference>